<proteinExistence type="predicted"/>
<sequence>MRRIIISCRIVVASTLGHRTIRMKHDIIRILVLYSPPCRYEFFTRGFRYMQAIVANINGYQCARGVPYDTMYRV</sequence>
<dbReference type="Proteomes" id="UP001430953">
    <property type="component" value="Unassembled WGS sequence"/>
</dbReference>
<gene>
    <name evidence="1" type="ORF">PUN28_002305</name>
</gene>
<evidence type="ECO:0000313" key="2">
    <source>
        <dbReference type="Proteomes" id="UP001430953"/>
    </source>
</evidence>
<protein>
    <submittedName>
        <fullName evidence="1">Uncharacterized protein</fullName>
    </submittedName>
</protein>
<comment type="caution">
    <text evidence="1">The sequence shown here is derived from an EMBL/GenBank/DDBJ whole genome shotgun (WGS) entry which is preliminary data.</text>
</comment>
<evidence type="ECO:0000313" key="1">
    <source>
        <dbReference type="EMBL" id="KAL0130564.1"/>
    </source>
</evidence>
<dbReference type="EMBL" id="JADYXP020000002">
    <property type="protein sequence ID" value="KAL0130564.1"/>
    <property type="molecule type" value="Genomic_DNA"/>
</dbReference>
<organism evidence="1 2">
    <name type="scientific">Cardiocondyla obscurior</name>
    <dbReference type="NCBI Taxonomy" id="286306"/>
    <lineage>
        <taxon>Eukaryota</taxon>
        <taxon>Metazoa</taxon>
        <taxon>Ecdysozoa</taxon>
        <taxon>Arthropoda</taxon>
        <taxon>Hexapoda</taxon>
        <taxon>Insecta</taxon>
        <taxon>Pterygota</taxon>
        <taxon>Neoptera</taxon>
        <taxon>Endopterygota</taxon>
        <taxon>Hymenoptera</taxon>
        <taxon>Apocrita</taxon>
        <taxon>Aculeata</taxon>
        <taxon>Formicoidea</taxon>
        <taxon>Formicidae</taxon>
        <taxon>Myrmicinae</taxon>
        <taxon>Cardiocondyla</taxon>
    </lineage>
</organism>
<name>A0AAW2GTF0_9HYME</name>
<reference evidence="1 2" key="1">
    <citation type="submission" date="2023-03" db="EMBL/GenBank/DDBJ databases">
        <title>High recombination rates correlate with genetic variation in Cardiocondyla obscurior ants.</title>
        <authorList>
            <person name="Errbii M."/>
        </authorList>
    </citation>
    <scope>NUCLEOTIDE SEQUENCE [LARGE SCALE GENOMIC DNA]</scope>
    <source>
        <strain evidence="1">Alpha-2009</strain>
        <tissue evidence="1">Whole body</tissue>
    </source>
</reference>
<accession>A0AAW2GTF0</accession>
<dbReference type="AlphaFoldDB" id="A0AAW2GTF0"/>
<keyword evidence="2" id="KW-1185">Reference proteome</keyword>